<protein>
    <submittedName>
        <fullName evidence="9">Mitochondrial ribonuclease P protein 3</fullName>
    </submittedName>
</protein>
<evidence type="ECO:0000256" key="6">
    <source>
        <dbReference type="ARBA" id="ARBA00022946"/>
    </source>
</evidence>
<comment type="similarity">
    <text evidence="2">Belongs to the PPR family. P subfamily.</text>
</comment>
<dbReference type="GO" id="GO:0097745">
    <property type="term" value="P:mitochondrial tRNA 5'-end processing"/>
    <property type="evidence" value="ECO:0007669"/>
    <property type="project" value="TreeGrafter"/>
</dbReference>
<accession>A0A8D8VLE4</accession>
<evidence type="ECO:0000256" key="4">
    <source>
        <dbReference type="ARBA" id="ARBA00022801"/>
    </source>
</evidence>
<sequence>MTFKLVNTERMIHFKKICELLNSTKTMSSHTCRLYINDNPLTFKMGVKLKSPLHKFVAKHSLNILVGAKNQLFNNNKIYSSFLSCTNQKRWYAQKLQSTANHVPGVSSKLYSNIQTDTIKTFVENKSTSNYDEWMELKKEILSVKGGQLRDENIDGIILAHCVSKLELTKSFIKFLNQKQKKITAQQMSQLFRSFYLNRSECTAEDKMFIKKMFSHIVNQKNVTLAPSTVEGLVSGISITDDWKQGLTLLSNNRDSRTKQLSPAFPLIEAAILNDDMECALPYLDKCLAFDTTNLSENIIGFWIRHISSKVKMHEFLAYLQDNEFVMSKPSADLLVEQCRKHSLYECTHASIHSQSRQCDVCSFPLDRLSLDPSEFDSLKRNFLDRALVGGDVFQKSTPQELDKFLSFLRTTSPYDIVMDGLNISHLGGVGYRRQPDTLSRVINHFLSRGDRILLLGRVHMLRWPKPVVSLIQTKTQYFFVDNLSQDDPYMLYATMQGGMRTRFVSRDLMRSHLFLLKDAELRQSFLKWQQLNQVVILSVNKGQVVIRPQLGYQQRVHCGVNPDTRPTSSTNGVNLDRAGKSWHVPYRDDSIELTFHNVYTPKSTWLCMKETSVR</sequence>
<name>A0A8D8VLE4_9HEMI</name>
<dbReference type="GO" id="GO:0030678">
    <property type="term" value="C:mitochondrial ribonuclease P complex"/>
    <property type="evidence" value="ECO:0007669"/>
    <property type="project" value="TreeGrafter"/>
</dbReference>
<reference evidence="9" key="1">
    <citation type="submission" date="2021-05" db="EMBL/GenBank/DDBJ databases">
        <authorList>
            <person name="Alioto T."/>
            <person name="Alioto T."/>
            <person name="Gomez Garrido J."/>
        </authorList>
    </citation>
    <scope>NUCLEOTIDE SEQUENCE</scope>
</reference>
<evidence type="ECO:0000256" key="7">
    <source>
        <dbReference type="ARBA" id="ARBA00023128"/>
    </source>
</evidence>
<evidence type="ECO:0000256" key="5">
    <source>
        <dbReference type="ARBA" id="ARBA00022833"/>
    </source>
</evidence>
<dbReference type="InterPro" id="IPR031595">
    <property type="entry name" value="PRORP_C"/>
</dbReference>
<keyword evidence="3" id="KW-0479">Metal-binding</keyword>
<dbReference type="InterPro" id="IPR033495">
    <property type="entry name" value="MRPP3_PIN_dom"/>
</dbReference>
<keyword evidence="5" id="KW-0862">Zinc</keyword>
<evidence type="ECO:0000256" key="3">
    <source>
        <dbReference type="ARBA" id="ARBA00022723"/>
    </source>
</evidence>
<keyword evidence="7" id="KW-0496">Mitochondrion</keyword>
<evidence type="ECO:0000313" key="9">
    <source>
        <dbReference type="EMBL" id="CAG6626988.1"/>
    </source>
</evidence>
<dbReference type="PANTHER" id="PTHR13547:SF1">
    <property type="entry name" value="MITOCHONDRIAL RIBONUCLEASE P CATALYTIC SUBUNIT"/>
    <property type="match status" value="1"/>
</dbReference>
<dbReference type="CDD" id="cd18718">
    <property type="entry name" value="PIN_PRORP"/>
    <property type="match status" value="1"/>
</dbReference>
<keyword evidence="4" id="KW-0378">Hydrolase</keyword>
<dbReference type="AlphaFoldDB" id="A0A8D8VLE4"/>
<dbReference type="EMBL" id="HBUF01064082">
    <property type="protein sequence ID" value="CAG6626988.1"/>
    <property type="molecule type" value="Transcribed_RNA"/>
</dbReference>
<feature type="domain" description="PRORP" evidence="8">
    <location>
        <begin position="356"/>
        <end position="608"/>
    </location>
</feature>
<dbReference type="Pfam" id="PF16953">
    <property type="entry name" value="PRORP"/>
    <property type="match status" value="1"/>
</dbReference>
<dbReference type="PANTHER" id="PTHR13547">
    <property type="match status" value="1"/>
</dbReference>
<comment type="subcellular location">
    <subcellularLocation>
        <location evidence="1">Mitochondrion</location>
    </subcellularLocation>
</comment>
<proteinExistence type="inferred from homology"/>
<keyword evidence="6" id="KW-0809">Transit peptide</keyword>
<evidence type="ECO:0000256" key="1">
    <source>
        <dbReference type="ARBA" id="ARBA00004173"/>
    </source>
</evidence>
<dbReference type="GO" id="GO:0001682">
    <property type="term" value="P:tRNA 5'-leader removal"/>
    <property type="evidence" value="ECO:0007669"/>
    <property type="project" value="TreeGrafter"/>
</dbReference>
<dbReference type="GO" id="GO:0004526">
    <property type="term" value="F:ribonuclease P activity"/>
    <property type="evidence" value="ECO:0007669"/>
    <property type="project" value="TreeGrafter"/>
</dbReference>
<evidence type="ECO:0000256" key="2">
    <source>
        <dbReference type="ARBA" id="ARBA00007626"/>
    </source>
</evidence>
<organism evidence="9">
    <name type="scientific">Cacopsylla melanoneura</name>
    <dbReference type="NCBI Taxonomy" id="428564"/>
    <lineage>
        <taxon>Eukaryota</taxon>
        <taxon>Metazoa</taxon>
        <taxon>Ecdysozoa</taxon>
        <taxon>Arthropoda</taxon>
        <taxon>Hexapoda</taxon>
        <taxon>Insecta</taxon>
        <taxon>Pterygota</taxon>
        <taxon>Neoptera</taxon>
        <taxon>Paraneoptera</taxon>
        <taxon>Hemiptera</taxon>
        <taxon>Sternorrhyncha</taxon>
        <taxon>Psylloidea</taxon>
        <taxon>Psyllidae</taxon>
        <taxon>Psyllinae</taxon>
        <taxon>Cacopsylla</taxon>
    </lineage>
</organism>
<dbReference type="GO" id="GO:0046872">
    <property type="term" value="F:metal ion binding"/>
    <property type="evidence" value="ECO:0007669"/>
    <property type="project" value="UniProtKB-KW"/>
</dbReference>
<dbReference type="Gene3D" id="3.40.50.11980">
    <property type="match status" value="1"/>
</dbReference>
<evidence type="ECO:0000259" key="8">
    <source>
        <dbReference type="Pfam" id="PF16953"/>
    </source>
</evidence>